<evidence type="ECO:0000313" key="2">
    <source>
        <dbReference type="Proteomes" id="UP000051966"/>
    </source>
</evidence>
<protein>
    <recommendedName>
        <fullName evidence="3">Surface layer protein SlpB</fullName>
    </recommendedName>
</protein>
<evidence type="ECO:0000313" key="1">
    <source>
        <dbReference type="EMBL" id="KRM08588.1"/>
    </source>
</evidence>
<dbReference type="Proteomes" id="UP000051966">
    <property type="component" value="Unassembled WGS sequence"/>
</dbReference>
<accession>A0A0R1W2G8</accession>
<dbReference type="PATRIC" id="fig|1423743.5.peg.115"/>
<sequence length="513" mass="54054">MSAAALGFFAAGVSGGQNASAKSYAKVTSNEALSMNSFDRNVNFTGSSALYTKAGTLKGAKKVASASILSSLANTNVSNNNVRAYRIAKTNRGSVYYKVVTFDGQYRGWIYGGKSTSDFGGGLTQYATTKYAAMTTDQQNGTFKITNPGTANDGKTVTYQQPAWTQYKVGRQITDSSSYANKTFKIDQAVTRSREGDQWVHISATDSANSAANGWILYSGLTAVSTSGTGSAGSSSTLSPVKIVLADPNGNQIKTINYGNGAKDQTLGTQNGSTWNLSSNDMTQLTSQINTALTGTGYSLSGTSTNGTLTTDQISALAQTKYGSTVTIKAVALGQSSLSLTANGLTAVDGPTINDSANPGYGKDSNLNYTASQLYKMQKDNTKDYQTLMNSMNPGWFQKTDNNVDGKDGINETYLKAAMSQYLTSSLPALHGISGDKITAGSIVSQANGVRSPLYPQFVKEGGFLGIGQQYVLRWYHITFIPVSAADDGVYGSSTPVSVNFSASIPASTKFDQ</sequence>
<organism evidence="1 2">
    <name type="scientific">Lentilactobacillus farraginis DSM 18382 = JCM 14108</name>
    <dbReference type="NCBI Taxonomy" id="1423743"/>
    <lineage>
        <taxon>Bacteria</taxon>
        <taxon>Bacillati</taxon>
        <taxon>Bacillota</taxon>
        <taxon>Bacilli</taxon>
        <taxon>Lactobacillales</taxon>
        <taxon>Lactobacillaceae</taxon>
        <taxon>Lentilactobacillus</taxon>
    </lineage>
</organism>
<keyword evidence="2" id="KW-1185">Reference proteome</keyword>
<dbReference type="AlphaFoldDB" id="A0A0R1W2G8"/>
<name>A0A0R1W2G8_9LACO</name>
<comment type="caution">
    <text evidence="1">The sequence shown here is derived from an EMBL/GenBank/DDBJ whole genome shotgun (WGS) entry which is preliminary data.</text>
</comment>
<evidence type="ECO:0008006" key="3">
    <source>
        <dbReference type="Google" id="ProtNLM"/>
    </source>
</evidence>
<gene>
    <name evidence="1" type="ORF">FD41_GL000109</name>
</gene>
<proteinExistence type="predicted"/>
<dbReference type="EMBL" id="AZFY01000080">
    <property type="protein sequence ID" value="KRM08588.1"/>
    <property type="molecule type" value="Genomic_DNA"/>
</dbReference>
<reference evidence="1 2" key="1">
    <citation type="journal article" date="2015" name="Genome Announc.">
        <title>Expanding the biotechnology potential of lactobacilli through comparative genomics of 213 strains and associated genera.</title>
        <authorList>
            <person name="Sun Z."/>
            <person name="Harris H.M."/>
            <person name="McCann A."/>
            <person name="Guo C."/>
            <person name="Argimon S."/>
            <person name="Zhang W."/>
            <person name="Yang X."/>
            <person name="Jeffery I.B."/>
            <person name="Cooney J.C."/>
            <person name="Kagawa T.F."/>
            <person name="Liu W."/>
            <person name="Song Y."/>
            <person name="Salvetti E."/>
            <person name="Wrobel A."/>
            <person name="Rasinkangas P."/>
            <person name="Parkhill J."/>
            <person name="Rea M.C."/>
            <person name="O'Sullivan O."/>
            <person name="Ritari J."/>
            <person name="Douillard F.P."/>
            <person name="Paul Ross R."/>
            <person name="Yang R."/>
            <person name="Briner A.E."/>
            <person name="Felis G.E."/>
            <person name="de Vos W.M."/>
            <person name="Barrangou R."/>
            <person name="Klaenhammer T.R."/>
            <person name="Caufield P.W."/>
            <person name="Cui Y."/>
            <person name="Zhang H."/>
            <person name="O'Toole P.W."/>
        </authorList>
    </citation>
    <scope>NUCLEOTIDE SEQUENCE [LARGE SCALE GENOMIC DNA]</scope>
    <source>
        <strain evidence="1 2">DSM 18382</strain>
    </source>
</reference>